<evidence type="ECO:0000313" key="7">
    <source>
        <dbReference type="EMBL" id="KAJ1521310.1"/>
    </source>
</evidence>
<evidence type="ECO:0000256" key="5">
    <source>
        <dbReference type="ARBA" id="ARBA00023157"/>
    </source>
</evidence>
<evidence type="ECO:0000256" key="1">
    <source>
        <dbReference type="ARBA" id="ARBA00007664"/>
    </source>
</evidence>
<dbReference type="InterPro" id="IPR050430">
    <property type="entry name" value="Peptidase_S1"/>
</dbReference>
<evidence type="ECO:0000313" key="8">
    <source>
        <dbReference type="Proteomes" id="UP001075354"/>
    </source>
</evidence>
<dbReference type="CDD" id="cd00190">
    <property type="entry name" value="Tryp_SPc"/>
    <property type="match status" value="1"/>
</dbReference>
<dbReference type="AlphaFoldDB" id="A0AAV7XCY0"/>
<evidence type="ECO:0000256" key="2">
    <source>
        <dbReference type="ARBA" id="ARBA00022670"/>
    </source>
</evidence>
<gene>
    <name evidence="7" type="ORF">ONE63_002988</name>
</gene>
<dbReference type="FunFam" id="2.40.10.10:FF:000034">
    <property type="entry name" value="Eupolytin"/>
    <property type="match status" value="1"/>
</dbReference>
<keyword evidence="8" id="KW-1185">Reference proteome</keyword>
<dbReference type="Pfam" id="PF00089">
    <property type="entry name" value="Trypsin"/>
    <property type="match status" value="1"/>
</dbReference>
<protein>
    <recommendedName>
        <fullName evidence="6">Peptidase S1 domain-containing protein</fullName>
    </recommendedName>
</protein>
<comment type="similarity">
    <text evidence="1">Belongs to the peptidase S1 family.</text>
</comment>
<accession>A0AAV7XCY0</accession>
<dbReference type="PROSITE" id="PS00134">
    <property type="entry name" value="TRYPSIN_HIS"/>
    <property type="match status" value="1"/>
</dbReference>
<keyword evidence="2" id="KW-0645">Protease</keyword>
<evidence type="ECO:0000256" key="3">
    <source>
        <dbReference type="ARBA" id="ARBA00022801"/>
    </source>
</evidence>
<dbReference type="InterPro" id="IPR001254">
    <property type="entry name" value="Trypsin_dom"/>
</dbReference>
<dbReference type="PANTHER" id="PTHR24276">
    <property type="entry name" value="POLYSERASE-RELATED"/>
    <property type="match status" value="1"/>
</dbReference>
<dbReference type="GO" id="GO:0006508">
    <property type="term" value="P:proteolysis"/>
    <property type="evidence" value="ECO:0007669"/>
    <property type="project" value="UniProtKB-KW"/>
</dbReference>
<feature type="domain" description="Peptidase S1" evidence="6">
    <location>
        <begin position="25"/>
        <end position="256"/>
    </location>
</feature>
<organism evidence="7 8">
    <name type="scientific">Megalurothrips usitatus</name>
    <name type="common">bean blossom thrips</name>
    <dbReference type="NCBI Taxonomy" id="439358"/>
    <lineage>
        <taxon>Eukaryota</taxon>
        <taxon>Metazoa</taxon>
        <taxon>Ecdysozoa</taxon>
        <taxon>Arthropoda</taxon>
        <taxon>Hexapoda</taxon>
        <taxon>Insecta</taxon>
        <taxon>Pterygota</taxon>
        <taxon>Neoptera</taxon>
        <taxon>Paraneoptera</taxon>
        <taxon>Thysanoptera</taxon>
        <taxon>Terebrantia</taxon>
        <taxon>Thripoidea</taxon>
        <taxon>Thripidae</taxon>
        <taxon>Megalurothrips</taxon>
    </lineage>
</organism>
<dbReference type="PANTHER" id="PTHR24276:SF98">
    <property type="entry name" value="FI18310P1-RELATED"/>
    <property type="match status" value="1"/>
</dbReference>
<dbReference type="PROSITE" id="PS50240">
    <property type="entry name" value="TRYPSIN_DOM"/>
    <property type="match status" value="1"/>
</dbReference>
<reference evidence="7" key="1">
    <citation type="submission" date="2022-12" db="EMBL/GenBank/DDBJ databases">
        <title>Chromosome-level genome assembly of the bean flower thrips Megalurothrips usitatus.</title>
        <authorList>
            <person name="Ma L."/>
            <person name="Liu Q."/>
            <person name="Li H."/>
            <person name="Cai W."/>
        </authorList>
    </citation>
    <scope>NUCLEOTIDE SEQUENCE</scope>
    <source>
        <strain evidence="7">Cailab_2022a</strain>
    </source>
</reference>
<dbReference type="InterPro" id="IPR018114">
    <property type="entry name" value="TRYPSIN_HIS"/>
</dbReference>
<keyword evidence="5" id="KW-1015">Disulfide bond</keyword>
<dbReference type="EMBL" id="JAPTSV010000013">
    <property type="protein sequence ID" value="KAJ1521310.1"/>
    <property type="molecule type" value="Genomic_DNA"/>
</dbReference>
<keyword evidence="4" id="KW-0720">Serine protease</keyword>
<dbReference type="InterPro" id="IPR009003">
    <property type="entry name" value="Peptidase_S1_PA"/>
</dbReference>
<dbReference type="SMART" id="SM00020">
    <property type="entry name" value="Tryp_SPc"/>
    <property type="match status" value="1"/>
</dbReference>
<name>A0AAV7XCY0_9NEOP</name>
<keyword evidence="3" id="KW-0378">Hydrolase</keyword>
<dbReference type="GO" id="GO:0004252">
    <property type="term" value="F:serine-type endopeptidase activity"/>
    <property type="evidence" value="ECO:0007669"/>
    <property type="project" value="InterPro"/>
</dbReference>
<comment type="caution">
    <text evidence="7">The sequence shown here is derived from an EMBL/GenBank/DDBJ whole genome shotgun (WGS) entry which is preliminary data.</text>
</comment>
<dbReference type="InterPro" id="IPR043504">
    <property type="entry name" value="Peptidase_S1_PA_chymotrypsin"/>
</dbReference>
<dbReference type="Gene3D" id="2.40.10.10">
    <property type="entry name" value="Trypsin-like serine proteases"/>
    <property type="match status" value="2"/>
</dbReference>
<sequence length="257" mass="26656">MPPLDQNYYFPLCCSETPDRPNLRIVGGEVADIKSVPYQVSVELNSAHHCGGSVLSAAWVLTAAHCVYGAQLRALQVRAGTDKLQLGGSVHAARAAVPHPKYVSGLWDWDVAVLQVATPLSFSAAVKAVRLPAAGREPQTNSPVVASGWGLTAAAVGAPAAPALPTQLRKVTVRVIGRSACTGIYTKALLTDRMLCAAAPGKDTCTYDSGGPLVDSAGTQVGVVSWGKGCADPSYPGVYVHVGNADVRAFIKSHTGV</sequence>
<dbReference type="InterPro" id="IPR001314">
    <property type="entry name" value="Peptidase_S1A"/>
</dbReference>
<dbReference type="PRINTS" id="PR00722">
    <property type="entry name" value="CHYMOTRYPSIN"/>
</dbReference>
<dbReference type="SUPFAM" id="SSF50494">
    <property type="entry name" value="Trypsin-like serine proteases"/>
    <property type="match status" value="1"/>
</dbReference>
<dbReference type="Proteomes" id="UP001075354">
    <property type="component" value="Chromosome 13"/>
</dbReference>
<evidence type="ECO:0000259" key="6">
    <source>
        <dbReference type="PROSITE" id="PS50240"/>
    </source>
</evidence>
<evidence type="ECO:0000256" key="4">
    <source>
        <dbReference type="ARBA" id="ARBA00022825"/>
    </source>
</evidence>
<proteinExistence type="inferred from homology"/>